<sequence>MRVIVFVKATRNSEAGEMPKEEMLAAMMNYNEELVKAGIMLAGEGLHPSSRGARIHFDGASRTVTDGPFAETKELVAGFWIWNVASMEEAIEWAKKCPNPMPGPSDLEIRPIFEAEDFGAEFTPELREQEERLRQQVAGSADA</sequence>
<comment type="similarity">
    <text evidence="1">Belongs to the YciI family.</text>
</comment>
<dbReference type="EMBL" id="PXYI01000003">
    <property type="protein sequence ID" value="PSJ40920.1"/>
    <property type="molecule type" value="Genomic_DNA"/>
</dbReference>
<dbReference type="Gene3D" id="3.30.70.1060">
    <property type="entry name" value="Dimeric alpha+beta barrel"/>
    <property type="match status" value="1"/>
</dbReference>
<organism evidence="3 4">
    <name type="scientific">Allosphingosinicella deserti</name>
    <dbReference type="NCBI Taxonomy" id="2116704"/>
    <lineage>
        <taxon>Bacteria</taxon>
        <taxon>Pseudomonadati</taxon>
        <taxon>Pseudomonadota</taxon>
        <taxon>Alphaproteobacteria</taxon>
        <taxon>Sphingomonadales</taxon>
        <taxon>Sphingomonadaceae</taxon>
        <taxon>Allosphingosinicella</taxon>
    </lineage>
</organism>
<evidence type="ECO:0000256" key="1">
    <source>
        <dbReference type="ARBA" id="ARBA00007689"/>
    </source>
</evidence>
<dbReference type="AlphaFoldDB" id="A0A2P7QSL2"/>
<gene>
    <name evidence="3" type="ORF">C7I55_11665</name>
</gene>
<dbReference type="Proteomes" id="UP000241167">
    <property type="component" value="Unassembled WGS sequence"/>
</dbReference>
<feature type="domain" description="YCII-related" evidence="2">
    <location>
        <begin position="1"/>
        <end position="109"/>
    </location>
</feature>
<dbReference type="PANTHER" id="PTHR35174:SF4">
    <property type="entry name" value="BLL7163 PROTEIN"/>
    <property type="match status" value="1"/>
</dbReference>
<reference evidence="3 4" key="1">
    <citation type="submission" date="2018-03" db="EMBL/GenBank/DDBJ databases">
        <title>The draft genome of Sphingosinicella sp. GL-C-18.</title>
        <authorList>
            <person name="Liu L."/>
            <person name="Li L."/>
            <person name="Liang L."/>
            <person name="Zhang X."/>
            <person name="Wang T."/>
        </authorList>
    </citation>
    <scope>NUCLEOTIDE SEQUENCE [LARGE SCALE GENOMIC DNA]</scope>
    <source>
        <strain evidence="3 4">GL-C-18</strain>
    </source>
</reference>
<evidence type="ECO:0000259" key="2">
    <source>
        <dbReference type="Pfam" id="PF03795"/>
    </source>
</evidence>
<protein>
    <submittedName>
        <fullName evidence="3">Dehydrogenase</fullName>
    </submittedName>
</protein>
<keyword evidence="4" id="KW-1185">Reference proteome</keyword>
<comment type="caution">
    <text evidence="3">The sequence shown here is derived from an EMBL/GenBank/DDBJ whole genome shotgun (WGS) entry which is preliminary data.</text>
</comment>
<dbReference type="InterPro" id="IPR005545">
    <property type="entry name" value="YCII"/>
</dbReference>
<evidence type="ECO:0000313" key="4">
    <source>
        <dbReference type="Proteomes" id="UP000241167"/>
    </source>
</evidence>
<dbReference type="PANTHER" id="PTHR35174">
    <property type="entry name" value="BLL7171 PROTEIN-RELATED"/>
    <property type="match status" value="1"/>
</dbReference>
<proteinExistence type="inferred from homology"/>
<dbReference type="RefSeq" id="WP_106513073.1">
    <property type="nucleotide sequence ID" value="NZ_PXYI01000003.1"/>
</dbReference>
<evidence type="ECO:0000313" key="3">
    <source>
        <dbReference type="EMBL" id="PSJ40920.1"/>
    </source>
</evidence>
<dbReference type="Pfam" id="PF03795">
    <property type="entry name" value="YCII"/>
    <property type="match status" value="1"/>
</dbReference>
<dbReference type="SUPFAM" id="SSF54909">
    <property type="entry name" value="Dimeric alpha+beta barrel"/>
    <property type="match status" value="1"/>
</dbReference>
<accession>A0A2P7QSL2</accession>
<name>A0A2P7QSL2_9SPHN</name>
<dbReference type="OrthoDB" id="9807535at2"/>
<dbReference type="InterPro" id="IPR011008">
    <property type="entry name" value="Dimeric_a/b-barrel"/>
</dbReference>